<proteinExistence type="predicted"/>
<gene>
    <name evidence="1" type="ORF">EFW17_19255</name>
</gene>
<evidence type="ECO:0000313" key="1">
    <source>
        <dbReference type="EMBL" id="RNL82447.1"/>
    </source>
</evidence>
<reference evidence="1 2" key="1">
    <citation type="submission" date="2018-11" db="EMBL/GenBank/DDBJ databases">
        <title>The genome draft of YIM 96095.</title>
        <authorList>
            <person name="Tang S.-K."/>
            <person name="Chunyu W.-X."/>
            <person name="Feng Y.-Z."/>
        </authorList>
    </citation>
    <scope>NUCLEOTIDE SEQUENCE [LARGE SCALE GENOMIC DNA]</scope>
    <source>
        <strain evidence="1 2">YIM 96095</strain>
    </source>
</reference>
<organism evidence="1 2">
    <name type="scientific">Halostreptopolyspora alba</name>
    <dbReference type="NCBI Taxonomy" id="2487137"/>
    <lineage>
        <taxon>Bacteria</taxon>
        <taxon>Bacillati</taxon>
        <taxon>Actinomycetota</taxon>
        <taxon>Actinomycetes</taxon>
        <taxon>Streptosporangiales</taxon>
        <taxon>Nocardiopsidaceae</taxon>
        <taxon>Halostreptopolyspora</taxon>
    </lineage>
</organism>
<dbReference type="OrthoDB" id="218750at2"/>
<dbReference type="EMBL" id="RJMB01000023">
    <property type="protein sequence ID" value="RNL82447.1"/>
    <property type="molecule type" value="Genomic_DNA"/>
</dbReference>
<evidence type="ECO:0008006" key="3">
    <source>
        <dbReference type="Google" id="ProtNLM"/>
    </source>
</evidence>
<name>A0A3N0E3M7_9ACTN</name>
<comment type="caution">
    <text evidence="1">The sequence shown here is derived from an EMBL/GenBank/DDBJ whole genome shotgun (WGS) entry which is preliminary data.</text>
</comment>
<evidence type="ECO:0000313" key="2">
    <source>
        <dbReference type="Proteomes" id="UP000269198"/>
    </source>
</evidence>
<accession>A0A3N0E3M7</accession>
<dbReference type="Proteomes" id="UP000269198">
    <property type="component" value="Unassembled WGS sequence"/>
</dbReference>
<keyword evidence="2" id="KW-1185">Reference proteome</keyword>
<sequence>MLDLLPTDPASSCLYLDWVRRHAPRWEGEAERLLSRVNEGIGRALRKPGAFLDDRRRDARRLPPGHLPWFWDTVGHRLARNAPRHAAKSYALAREAELSHALVVETDYIVANAALFARFGALTGTQMSAHQKWLAANLPAERAHAEFAAFVHECGNGGVVPPADLHSRVRDSARSAGLGVEEQARLLGRALCVPTGTAVPNALMDRAARVFARVPPDNEVRAGLAEMFPSGKSGGAAWLRLLRDSGTIEAMANGWVDPPGGLAGWLSRFAYHYNLVGPWRGGVTEEPKPDELYTDVLPRLAGRLRGQRTPVRLHESRARKPVLDAVLVDACLALEIPVENPGTRVEMLFWRPRSALTALAAHPEWSDRFGDAARVERSRETTVTRLPETPGVDREVHERVSRSLDQVADGGLGAAREALSRLDTLLDTPTSAALEGIGEALAGLDLTGPLLRTLRAGIPAELVWPALEEAVAELEREDDPVEGVSCTWPVLTVHGGGRAVAVDHQGRRGACDVTVPEEAASHTVHFVGGDFLVSWRVGSRDGGTHHAYWASAPDAVFQPERTLGLVRYAGKLDGALGHQFATGDGGGRHDGDRVLRPGGREGIAKFEQQMSDGTRMWSSRYLSGRRGRHWAEVDPVTGQRHEEGSLPEFFPTLPDGWVWSSDELSLVRLPDGVEESVLGLADGLSGFRVCHRSDDRSATLPSLPNRYTLEGADGRGANYFRDSAAHGHRAAAPWGIVRMPAGGADLVATLDSATGDFGGMALVPCYAAEDTSLLWEVRLFPRADRGPGPSPDDHPPFPPPAFWHFLRPRDLTSSRALRAVGEEEARALLEAALTAPEGEDAAAVREALGRVLPGVTEPRVVRGVVAAVAQAARLLGHRERLSHRVGIVRSGAVARPPERISDEALVGALRGLVPEERRSTPTGQPATLTALVADGQYLRGAVDDETRRLSRPATPRDWTGLLGGIDAVAWRAASAFPGEDDRAALTALLRAWADHPCAEPGGRWRRGRASGAALAPLCEAGQAVVPGAVEPGPLVSERRYAFLQPVSAPVPEGAEDTEIVTVTRDDAARLRRLLDLLAEHGPLPLDEAAVTTFQRRTGVRRAVAALVLAGLPRRAALGGDIKHRVEAHERMLRAKPFHASKRVARAAERVSRRLGVAGRRRVLAAAVPDDPDELWAPGGVVAAAERMARVWVELLGGQTPVDEDTAEALERDLGQGSQHAAALAEPATSDIATTDMRCVLAADKRGRAEPYEMRADGSRQRIYGFERPYADLATLLAWALTERPTGTPATAGAPELYARLRARLDAPELLLPLGLHGLPGDPEGIFGPDTHPVEPPEEPREEGAAHPVAYDNGLLVVDGTDGFQRPLVRPSGFADPEALERTLRVCHDHGLHELRADLERVRVCYDGGLARMVRRTATTPVPAGGYEANPRLSVPDLVDTAAGELGVGADAAALYLQLLTLARPTDRNVRTWNGWTAARHKAARAELLDRGLVIQDNRSRAGRSVFPPGGWTVLKTPELPLETVKLDTHMVTVNDNKEIEGPFTRLLAPAPLHEMFAAAWEAR</sequence>
<protein>
    <recommendedName>
        <fullName evidence="3">DNA-binding protein</fullName>
    </recommendedName>
</protein>
<dbReference type="RefSeq" id="WP_123202819.1">
    <property type="nucleotide sequence ID" value="NZ_RJMB01000023.1"/>
</dbReference>